<organism evidence="4 5">
    <name type="scientific">Streptomyces coffeae</name>
    <dbReference type="NCBI Taxonomy" id="621382"/>
    <lineage>
        <taxon>Bacteria</taxon>
        <taxon>Bacillati</taxon>
        <taxon>Actinomycetota</taxon>
        <taxon>Actinomycetes</taxon>
        <taxon>Kitasatosporales</taxon>
        <taxon>Streptomycetaceae</taxon>
        <taxon>Streptomyces</taxon>
    </lineage>
</organism>
<feature type="domain" description="DUF4232" evidence="3">
    <location>
        <begin position="105"/>
        <end position="231"/>
    </location>
</feature>
<dbReference type="Proteomes" id="UP000634229">
    <property type="component" value="Unassembled WGS sequence"/>
</dbReference>
<feature type="region of interest" description="Disordered" evidence="1">
    <location>
        <begin position="39"/>
        <end position="98"/>
    </location>
</feature>
<sequence length="237" mass="23763">MAQRHGTAARRTTTRSRPLVLSALLIGALATATGCGTDSGAGAWTRSDTSGAAHTSDAADSSDTSRASDSSDASQGAAAPRDHSAPSRARSATDSAAAPAVRRICSTQALKLTVGRKDVGAGNVYLPLVLTNTSTSACTLTGFPGVSLLDADGALIGAPAVRRGPSHSTVSLPPGGRASAVLHTLNEGVSDTPCWKPAAAIRAYPPDSLRAMKTAAHSFRVCGGVFDVEAVRSGAGT</sequence>
<keyword evidence="2" id="KW-0732">Signal</keyword>
<evidence type="ECO:0000313" key="5">
    <source>
        <dbReference type="Proteomes" id="UP000634229"/>
    </source>
</evidence>
<name>A0ABS1NFU7_9ACTN</name>
<evidence type="ECO:0000313" key="4">
    <source>
        <dbReference type="EMBL" id="MBL1098770.1"/>
    </source>
</evidence>
<feature type="signal peptide" evidence="2">
    <location>
        <begin position="1"/>
        <end position="32"/>
    </location>
</feature>
<dbReference type="RefSeq" id="WP_201876174.1">
    <property type="nucleotide sequence ID" value="NZ_JAERRF010000010.1"/>
</dbReference>
<feature type="compositionally biased region" description="Low complexity" evidence="1">
    <location>
        <begin position="86"/>
        <end position="98"/>
    </location>
</feature>
<dbReference type="PROSITE" id="PS51257">
    <property type="entry name" value="PROKAR_LIPOPROTEIN"/>
    <property type="match status" value="1"/>
</dbReference>
<feature type="chain" id="PRO_5047486220" evidence="2">
    <location>
        <begin position="33"/>
        <end position="237"/>
    </location>
</feature>
<feature type="compositionally biased region" description="Low complexity" evidence="1">
    <location>
        <begin position="47"/>
        <end position="79"/>
    </location>
</feature>
<gene>
    <name evidence="4" type="ORF">JK363_19295</name>
</gene>
<protein>
    <submittedName>
        <fullName evidence="4">DUF4232 domain-containing protein</fullName>
    </submittedName>
</protein>
<dbReference type="Pfam" id="PF14016">
    <property type="entry name" value="DUF4232"/>
    <property type="match status" value="1"/>
</dbReference>
<keyword evidence="5" id="KW-1185">Reference proteome</keyword>
<dbReference type="EMBL" id="JAERRF010000010">
    <property type="protein sequence ID" value="MBL1098770.1"/>
    <property type="molecule type" value="Genomic_DNA"/>
</dbReference>
<dbReference type="InterPro" id="IPR025326">
    <property type="entry name" value="DUF4232"/>
</dbReference>
<evidence type="ECO:0000256" key="1">
    <source>
        <dbReference type="SAM" id="MobiDB-lite"/>
    </source>
</evidence>
<proteinExistence type="predicted"/>
<accession>A0ABS1NFU7</accession>
<evidence type="ECO:0000259" key="3">
    <source>
        <dbReference type="Pfam" id="PF14016"/>
    </source>
</evidence>
<reference evidence="4 5" key="1">
    <citation type="submission" date="2021-01" db="EMBL/GenBank/DDBJ databases">
        <title>WGS of actinomycetes isolated from Thailand.</title>
        <authorList>
            <person name="Thawai C."/>
        </authorList>
    </citation>
    <scope>NUCLEOTIDE SEQUENCE [LARGE SCALE GENOMIC DNA]</scope>
    <source>
        <strain evidence="4 5">CA1R205</strain>
    </source>
</reference>
<comment type="caution">
    <text evidence="4">The sequence shown here is derived from an EMBL/GenBank/DDBJ whole genome shotgun (WGS) entry which is preliminary data.</text>
</comment>
<evidence type="ECO:0000256" key="2">
    <source>
        <dbReference type="SAM" id="SignalP"/>
    </source>
</evidence>